<organism evidence="5 6">
    <name type="scientific">Pinctada imbricata</name>
    <name type="common">Atlantic pearl-oyster</name>
    <name type="synonym">Pinctada martensii</name>
    <dbReference type="NCBI Taxonomy" id="66713"/>
    <lineage>
        <taxon>Eukaryota</taxon>
        <taxon>Metazoa</taxon>
        <taxon>Spiralia</taxon>
        <taxon>Lophotrochozoa</taxon>
        <taxon>Mollusca</taxon>
        <taxon>Bivalvia</taxon>
        <taxon>Autobranchia</taxon>
        <taxon>Pteriomorphia</taxon>
        <taxon>Pterioida</taxon>
        <taxon>Pterioidea</taxon>
        <taxon>Pteriidae</taxon>
        <taxon>Pinctada</taxon>
    </lineage>
</organism>
<evidence type="ECO:0000313" key="5">
    <source>
        <dbReference type="EMBL" id="KAK3101052.1"/>
    </source>
</evidence>
<keyword evidence="6" id="KW-1185">Reference proteome</keyword>
<keyword evidence="2" id="KW-0489">Methyltransferase</keyword>
<dbReference type="InterPro" id="IPR002903">
    <property type="entry name" value="RsmH"/>
</dbReference>
<dbReference type="PANTHER" id="PTHR11265:SF0">
    <property type="entry name" value="12S RRNA N4-METHYLCYTIDINE METHYLTRANSFERASE"/>
    <property type="match status" value="1"/>
</dbReference>
<dbReference type="Proteomes" id="UP001186944">
    <property type="component" value="Unassembled WGS sequence"/>
</dbReference>
<proteinExistence type="inferred from homology"/>
<dbReference type="PANTHER" id="PTHR11265">
    <property type="entry name" value="S-ADENOSYL-METHYLTRANSFERASE MRAW"/>
    <property type="match status" value="1"/>
</dbReference>
<dbReference type="GO" id="GO:0070475">
    <property type="term" value="P:rRNA base methylation"/>
    <property type="evidence" value="ECO:0007669"/>
    <property type="project" value="TreeGrafter"/>
</dbReference>
<protein>
    <submittedName>
        <fullName evidence="5">Uncharacterized protein</fullName>
    </submittedName>
</protein>
<sequence>MDVVNNLDVGDLAEIIRKYGEERRYKQVAHAIVEARYTFGKISTTKQLAAIVESIYPEGSVLHDKMGRRAHVATRTFQALRIFVNNELNEINIGLHIANDYLREGGVCVAITFHSLEDRIVKRHFHGIDMTEEKCISIQQRVRRAYRGHEHFKKEEMEELLKQTWKPVKRGVITPEEEECVNNPRSRSAKLRAAYKISSYE</sequence>
<keyword evidence="4" id="KW-0949">S-adenosyl-L-methionine</keyword>
<accession>A0AA88YGE7</accession>
<comment type="similarity">
    <text evidence="1">Belongs to the methyltransferase superfamily. RsmH family.</text>
</comment>
<reference evidence="5" key="1">
    <citation type="submission" date="2019-08" db="EMBL/GenBank/DDBJ databases">
        <title>The improved chromosome-level genome for the pearl oyster Pinctada fucata martensii using PacBio sequencing and Hi-C.</title>
        <authorList>
            <person name="Zheng Z."/>
        </authorList>
    </citation>
    <scope>NUCLEOTIDE SEQUENCE</scope>
    <source>
        <strain evidence="5">ZZ-2019</strain>
        <tissue evidence="5">Adductor muscle</tissue>
    </source>
</reference>
<dbReference type="AlphaFoldDB" id="A0AA88YGE7"/>
<dbReference type="InterPro" id="IPR023397">
    <property type="entry name" value="SAM-dep_MeTrfase_MraW_recog"/>
</dbReference>
<dbReference type="SUPFAM" id="SSF53335">
    <property type="entry name" value="S-adenosyl-L-methionine-dependent methyltransferases"/>
    <property type="match status" value="1"/>
</dbReference>
<evidence type="ECO:0000256" key="2">
    <source>
        <dbReference type="ARBA" id="ARBA00022603"/>
    </source>
</evidence>
<comment type="caution">
    <text evidence="5">The sequence shown here is derived from an EMBL/GenBank/DDBJ whole genome shotgun (WGS) entry which is preliminary data.</text>
</comment>
<dbReference type="InterPro" id="IPR029063">
    <property type="entry name" value="SAM-dependent_MTases_sf"/>
</dbReference>
<dbReference type="EMBL" id="VSWD01000005">
    <property type="protein sequence ID" value="KAK3101052.1"/>
    <property type="molecule type" value="Genomic_DNA"/>
</dbReference>
<evidence type="ECO:0000256" key="3">
    <source>
        <dbReference type="ARBA" id="ARBA00022679"/>
    </source>
</evidence>
<name>A0AA88YGE7_PINIB</name>
<keyword evidence="3" id="KW-0808">Transferase</keyword>
<evidence type="ECO:0000256" key="1">
    <source>
        <dbReference type="ARBA" id="ARBA00010396"/>
    </source>
</evidence>
<evidence type="ECO:0000313" key="6">
    <source>
        <dbReference type="Proteomes" id="UP001186944"/>
    </source>
</evidence>
<dbReference type="GO" id="GO:0071424">
    <property type="term" value="F:rRNA (cytosine-N4-)-methyltransferase activity"/>
    <property type="evidence" value="ECO:0007669"/>
    <property type="project" value="TreeGrafter"/>
</dbReference>
<evidence type="ECO:0000256" key="4">
    <source>
        <dbReference type="ARBA" id="ARBA00022691"/>
    </source>
</evidence>
<dbReference type="SUPFAM" id="SSF81799">
    <property type="entry name" value="Putative methyltransferase TM0872, insert domain"/>
    <property type="match status" value="1"/>
</dbReference>
<dbReference type="Pfam" id="PF01795">
    <property type="entry name" value="Methyltransf_5"/>
    <property type="match status" value="1"/>
</dbReference>
<dbReference type="Gene3D" id="3.40.50.150">
    <property type="entry name" value="Vaccinia Virus protein VP39"/>
    <property type="match status" value="1"/>
</dbReference>
<gene>
    <name evidence="5" type="ORF">FSP39_000600</name>
</gene>